<dbReference type="PROSITE" id="PS50893">
    <property type="entry name" value="ABC_TRANSPORTER_2"/>
    <property type="match status" value="1"/>
</dbReference>
<reference evidence="9 10" key="1">
    <citation type="submission" date="2019-08" db="EMBL/GenBank/DDBJ databases">
        <title>Aureimonas fodiniaquatilis sp. nov., isolated from a coal mine wastewater.</title>
        <authorList>
            <person name="Kim W."/>
        </authorList>
    </citation>
    <scope>NUCLEOTIDE SEQUENCE [LARGE SCALE GENOMIC DNA]</scope>
    <source>
        <strain evidence="9 10">CAU 1482</strain>
    </source>
</reference>
<name>A0A5B0DZG1_9HYPH</name>
<dbReference type="Pfam" id="PF00005">
    <property type="entry name" value="ABC_tran"/>
    <property type="match status" value="1"/>
</dbReference>
<dbReference type="SUPFAM" id="SSF52540">
    <property type="entry name" value="P-loop containing nucleoside triphosphate hydrolases"/>
    <property type="match status" value="1"/>
</dbReference>
<dbReference type="InterPro" id="IPR013563">
    <property type="entry name" value="Oligopep_ABC_C"/>
</dbReference>
<accession>A0A5B0DZG1</accession>
<dbReference type="NCBIfam" id="TIGR01727">
    <property type="entry name" value="oligo_HPY"/>
    <property type="match status" value="1"/>
</dbReference>
<dbReference type="GO" id="GO:0005524">
    <property type="term" value="F:ATP binding"/>
    <property type="evidence" value="ECO:0007669"/>
    <property type="project" value="UniProtKB-KW"/>
</dbReference>
<evidence type="ECO:0000259" key="8">
    <source>
        <dbReference type="PROSITE" id="PS50893"/>
    </source>
</evidence>
<evidence type="ECO:0000313" key="9">
    <source>
        <dbReference type="EMBL" id="KAA0971826.1"/>
    </source>
</evidence>
<dbReference type="InterPro" id="IPR003593">
    <property type="entry name" value="AAA+_ATPase"/>
</dbReference>
<feature type="domain" description="ABC transporter" evidence="8">
    <location>
        <begin position="37"/>
        <end position="284"/>
    </location>
</feature>
<proteinExistence type="inferred from homology"/>
<dbReference type="EMBL" id="VTWH01000001">
    <property type="protein sequence ID" value="KAA0971826.1"/>
    <property type="molecule type" value="Genomic_DNA"/>
</dbReference>
<keyword evidence="10" id="KW-1185">Reference proteome</keyword>
<keyword evidence="6 9" id="KW-0067">ATP-binding</keyword>
<dbReference type="Proteomes" id="UP000324738">
    <property type="component" value="Unassembled WGS sequence"/>
</dbReference>
<keyword evidence="5" id="KW-0547">Nucleotide-binding</keyword>
<evidence type="ECO:0000313" key="10">
    <source>
        <dbReference type="Proteomes" id="UP000324738"/>
    </source>
</evidence>
<evidence type="ECO:0000256" key="1">
    <source>
        <dbReference type="ARBA" id="ARBA00004417"/>
    </source>
</evidence>
<evidence type="ECO:0000256" key="6">
    <source>
        <dbReference type="ARBA" id="ARBA00022840"/>
    </source>
</evidence>
<dbReference type="InterPro" id="IPR003439">
    <property type="entry name" value="ABC_transporter-like_ATP-bd"/>
</dbReference>
<dbReference type="PANTHER" id="PTHR43297">
    <property type="entry name" value="OLIGOPEPTIDE TRANSPORT ATP-BINDING PROTEIN APPD"/>
    <property type="match status" value="1"/>
</dbReference>
<dbReference type="GO" id="GO:0005886">
    <property type="term" value="C:plasma membrane"/>
    <property type="evidence" value="ECO:0007669"/>
    <property type="project" value="UniProtKB-SubCell"/>
</dbReference>
<dbReference type="FunFam" id="3.40.50.300:FF:000016">
    <property type="entry name" value="Oligopeptide ABC transporter ATP-binding component"/>
    <property type="match status" value="1"/>
</dbReference>
<dbReference type="GO" id="GO:0055085">
    <property type="term" value="P:transmembrane transport"/>
    <property type="evidence" value="ECO:0007669"/>
    <property type="project" value="UniProtKB-ARBA"/>
</dbReference>
<dbReference type="GO" id="GO:0016887">
    <property type="term" value="F:ATP hydrolysis activity"/>
    <property type="evidence" value="ECO:0007669"/>
    <property type="project" value="InterPro"/>
</dbReference>
<dbReference type="SMART" id="SM00382">
    <property type="entry name" value="AAA"/>
    <property type="match status" value="1"/>
</dbReference>
<dbReference type="PANTHER" id="PTHR43297:SF2">
    <property type="entry name" value="DIPEPTIDE TRANSPORT ATP-BINDING PROTEIN DPPD"/>
    <property type="match status" value="1"/>
</dbReference>
<evidence type="ECO:0000256" key="7">
    <source>
        <dbReference type="ARBA" id="ARBA00023136"/>
    </source>
</evidence>
<protein>
    <submittedName>
        <fullName evidence="9">ABC transporter ATP-binding protein</fullName>
    </submittedName>
</protein>
<keyword evidence="4" id="KW-1003">Cell membrane</keyword>
<comment type="similarity">
    <text evidence="2">Belongs to the ABC transporter superfamily.</text>
</comment>
<keyword evidence="7" id="KW-0472">Membrane</keyword>
<dbReference type="PROSITE" id="PS00211">
    <property type="entry name" value="ABC_TRANSPORTER_1"/>
    <property type="match status" value="1"/>
</dbReference>
<evidence type="ECO:0000256" key="4">
    <source>
        <dbReference type="ARBA" id="ARBA00022475"/>
    </source>
</evidence>
<evidence type="ECO:0000256" key="5">
    <source>
        <dbReference type="ARBA" id="ARBA00022741"/>
    </source>
</evidence>
<organism evidence="9 10">
    <name type="scientific">Aureimonas fodinaquatilis</name>
    <dbReference type="NCBI Taxonomy" id="2565783"/>
    <lineage>
        <taxon>Bacteria</taxon>
        <taxon>Pseudomonadati</taxon>
        <taxon>Pseudomonadota</taxon>
        <taxon>Alphaproteobacteria</taxon>
        <taxon>Hyphomicrobiales</taxon>
        <taxon>Aurantimonadaceae</taxon>
        <taxon>Aureimonas</taxon>
    </lineage>
</organism>
<keyword evidence="3" id="KW-0813">Transport</keyword>
<comment type="caution">
    <text evidence="9">The sequence shown here is derived from an EMBL/GenBank/DDBJ whole genome shotgun (WGS) entry which is preliminary data.</text>
</comment>
<gene>
    <name evidence="9" type="ORF">FPY71_01460</name>
</gene>
<evidence type="ECO:0000256" key="3">
    <source>
        <dbReference type="ARBA" id="ARBA00022448"/>
    </source>
</evidence>
<dbReference type="CDD" id="cd03257">
    <property type="entry name" value="ABC_NikE_OppD_transporters"/>
    <property type="match status" value="1"/>
</dbReference>
<dbReference type="AlphaFoldDB" id="A0A5B0DZG1"/>
<dbReference type="RefSeq" id="WP_149296921.1">
    <property type="nucleotide sequence ID" value="NZ_VTWH01000001.1"/>
</dbReference>
<evidence type="ECO:0000256" key="2">
    <source>
        <dbReference type="ARBA" id="ARBA00005417"/>
    </source>
</evidence>
<comment type="subcellular location">
    <subcellularLocation>
        <location evidence="1">Cell inner membrane</location>
        <topology evidence="1">Peripheral membrane protein</topology>
    </subcellularLocation>
</comment>
<dbReference type="OrthoDB" id="9815712at2"/>
<dbReference type="Pfam" id="PF08352">
    <property type="entry name" value="oligo_HPY"/>
    <property type="match status" value="1"/>
</dbReference>
<dbReference type="Gene3D" id="3.40.50.300">
    <property type="entry name" value="P-loop containing nucleotide triphosphate hydrolases"/>
    <property type="match status" value="1"/>
</dbReference>
<dbReference type="InterPro" id="IPR017871">
    <property type="entry name" value="ABC_transporter-like_CS"/>
</dbReference>
<sequence length="377" mass="40543">MATVATPRAGTRPATAATLAELEQLNRRLATKPAARLQVEGLSIGYSTLRGRFHAVEDISFEVPAGTNLGLVGESGCGKSTVVKALMGLQPAGTYIAGQALLDGQNILGLNDDALRDIRWKRISLITQSAMNSLDPVYTIGDQICEAIRAHERVSKAVAWARAEEMFALVGLPAGRLYEFPHQFSGGMRQRAVIAMALALNAGMLLADEPTTALDPIMQSQIMTRIRGIHAHMRRSMILVTHDIAVVAETCENTVVMYAGKMAESGPTADVLKHPLHPYTMGLQNAFPRLPVPGAPRQPLISIPGVVPNLLLPPPGCRFASRCPFATDLCRTAAPPVVRHGAQSAACHFTHCAAEFREVAARPETWRNMAHNMRGAA</sequence>
<dbReference type="GO" id="GO:0015833">
    <property type="term" value="P:peptide transport"/>
    <property type="evidence" value="ECO:0007669"/>
    <property type="project" value="InterPro"/>
</dbReference>
<dbReference type="InterPro" id="IPR050388">
    <property type="entry name" value="ABC_Ni/Peptide_Import"/>
</dbReference>
<dbReference type="InterPro" id="IPR027417">
    <property type="entry name" value="P-loop_NTPase"/>
</dbReference>